<proteinExistence type="predicted"/>
<comment type="caution">
    <text evidence="1">The sequence shown here is derived from an EMBL/GenBank/DDBJ whole genome shotgun (WGS) entry which is preliminary data.</text>
</comment>
<evidence type="ECO:0000313" key="1">
    <source>
        <dbReference type="EMBL" id="KAK6765810.1"/>
    </source>
</evidence>
<protein>
    <submittedName>
        <fullName evidence="1">Uncharacterized protein</fullName>
    </submittedName>
</protein>
<name>A0ABR1ETQ6_NECAM</name>
<accession>A0ABR1ETQ6</accession>
<organism evidence="1 2">
    <name type="scientific">Necator americanus</name>
    <name type="common">Human hookworm</name>
    <dbReference type="NCBI Taxonomy" id="51031"/>
    <lineage>
        <taxon>Eukaryota</taxon>
        <taxon>Metazoa</taxon>
        <taxon>Ecdysozoa</taxon>
        <taxon>Nematoda</taxon>
        <taxon>Chromadorea</taxon>
        <taxon>Rhabditida</taxon>
        <taxon>Rhabditina</taxon>
        <taxon>Rhabditomorpha</taxon>
        <taxon>Strongyloidea</taxon>
        <taxon>Ancylostomatidae</taxon>
        <taxon>Bunostominae</taxon>
        <taxon>Necator</taxon>
    </lineage>
</organism>
<gene>
    <name evidence="1" type="primary">Necator_chrX.g25786</name>
    <name evidence="1" type="ORF">RB195_025620</name>
</gene>
<evidence type="ECO:0000313" key="2">
    <source>
        <dbReference type="Proteomes" id="UP001303046"/>
    </source>
</evidence>
<dbReference type="EMBL" id="JAVFWL010000006">
    <property type="protein sequence ID" value="KAK6765810.1"/>
    <property type="molecule type" value="Genomic_DNA"/>
</dbReference>
<sequence length="94" mass="10919">MLKGLTPAFFSPEEQRKRLKRESRELMTSMVPLQLCEVRLFTQFNRITAVVTVIRHAPRCMIPFSQYVGFLFESNLRICVDSDNDQLLALTSTH</sequence>
<keyword evidence="2" id="KW-1185">Reference proteome</keyword>
<reference evidence="1 2" key="1">
    <citation type="submission" date="2023-08" db="EMBL/GenBank/DDBJ databases">
        <title>A Necator americanus chromosomal reference genome.</title>
        <authorList>
            <person name="Ilik V."/>
            <person name="Petrzelkova K.J."/>
            <person name="Pardy F."/>
            <person name="Fuh T."/>
            <person name="Niatou-Singa F.S."/>
            <person name="Gouil Q."/>
            <person name="Baker L."/>
            <person name="Ritchie M.E."/>
            <person name="Jex A.R."/>
            <person name="Gazzola D."/>
            <person name="Li H."/>
            <person name="Toshio Fujiwara R."/>
            <person name="Zhan B."/>
            <person name="Aroian R.V."/>
            <person name="Pafco B."/>
            <person name="Schwarz E.M."/>
        </authorList>
    </citation>
    <scope>NUCLEOTIDE SEQUENCE [LARGE SCALE GENOMIC DNA]</scope>
    <source>
        <strain evidence="1 2">Aroian</strain>
        <tissue evidence="1">Whole animal</tissue>
    </source>
</reference>
<dbReference type="Proteomes" id="UP001303046">
    <property type="component" value="Unassembled WGS sequence"/>
</dbReference>